<dbReference type="EMBL" id="NXLT01000002">
    <property type="protein sequence ID" value="RDU67850.1"/>
    <property type="molecule type" value="Genomic_DNA"/>
</dbReference>
<dbReference type="Gene3D" id="3.30.930.10">
    <property type="entry name" value="Bira Bifunctional Protein, Domain 2"/>
    <property type="match status" value="1"/>
</dbReference>
<protein>
    <recommendedName>
        <fullName evidence="8">Lysine--tRNA ligase</fullName>
        <ecNumber evidence="8">6.1.1.6</ecNumber>
    </recommendedName>
    <alternativeName>
        <fullName evidence="8">Lysyl-tRNA synthetase</fullName>
        <shortName evidence="8">LysRS</shortName>
    </alternativeName>
</protein>
<keyword evidence="8" id="KW-0963">Cytoplasm</keyword>
<reference evidence="11 12" key="1">
    <citation type="submission" date="2018-04" db="EMBL/GenBank/DDBJ databases">
        <title>Novel Campyloabacter and Helicobacter Species and Strains.</title>
        <authorList>
            <person name="Mannion A.J."/>
            <person name="Shen Z."/>
            <person name="Fox J.G."/>
        </authorList>
    </citation>
    <scope>NUCLEOTIDE SEQUENCE [LARGE SCALE GENOMIC DNA]</scope>
    <source>
        <strain evidence="11 12">MIT 12-6600</strain>
    </source>
</reference>
<dbReference type="InterPro" id="IPR002313">
    <property type="entry name" value="Lys-tRNA-ligase_II"/>
</dbReference>
<dbReference type="GO" id="GO:0005524">
    <property type="term" value="F:ATP binding"/>
    <property type="evidence" value="ECO:0007669"/>
    <property type="project" value="UniProtKB-UniRule"/>
</dbReference>
<dbReference type="GO" id="GO:0005829">
    <property type="term" value="C:cytosol"/>
    <property type="evidence" value="ECO:0007669"/>
    <property type="project" value="TreeGrafter"/>
</dbReference>
<dbReference type="CDD" id="cd04322">
    <property type="entry name" value="LysRS_N"/>
    <property type="match status" value="1"/>
</dbReference>
<dbReference type="AlphaFoldDB" id="A0A3D8IS87"/>
<dbReference type="GO" id="GO:0006430">
    <property type="term" value="P:lysyl-tRNA aminoacylation"/>
    <property type="evidence" value="ECO:0007669"/>
    <property type="project" value="UniProtKB-UniRule"/>
</dbReference>
<organism evidence="11 12">
    <name type="scientific">Helicobacter equorum</name>
    <dbReference type="NCBI Taxonomy" id="361872"/>
    <lineage>
        <taxon>Bacteria</taxon>
        <taxon>Pseudomonadati</taxon>
        <taxon>Campylobacterota</taxon>
        <taxon>Epsilonproteobacteria</taxon>
        <taxon>Campylobacterales</taxon>
        <taxon>Helicobacteraceae</taxon>
        <taxon>Helicobacter</taxon>
    </lineage>
</organism>
<dbReference type="Proteomes" id="UP000256514">
    <property type="component" value="Unassembled WGS sequence"/>
</dbReference>
<keyword evidence="3 8" id="KW-0479">Metal-binding</keyword>
<dbReference type="EC" id="6.1.1.6" evidence="8"/>
<dbReference type="InterPro" id="IPR004364">
    <property type="entry name" value="Aa-tRNA-synt_II"/>
</dbReference>
<evidence type="ECO:0000256" key="8">
    <source>
        <dbReference type="HAMAP-Rule" id="MF_00252"/>
    </source>
</evidence>
<feature type="binding site" evidence="8">
    <location>
        <position position="410"/>
    </location>
    <ligand>
        <name>Mg(2+)</name>
        <dbReference type="ChEBI" id="CHEBI:18420"/>
        <label>2</label>
    </ligand>
</feature>
<keyword evidence="8 9" id="KW-0460">Magnesium</keyword>
<evidence type="ECO:0000256" key="7">
    <source>
        <dbReference type="ARBA" id="ARBA00048573"/>
    </source>
</evidence>
<evidence type="ECO:0000313" key="12">
    <source>
        <dbReference type="Proteomes" id="UP000256514"/>
    </source>
</evidence>
<gene>
    <name evidence="8 11" type="primary">lysS</name>
    <name evidence="11" type="ORF">CQA54_02690</name>
</gene>
<keyword evidence="4 8" id="KW-0547">Nucleotide-binding</keyword>
<dbReference type="Gene3D" id="2.40.50.140">
    <property type="entry name" value="Nucleic acid-binding proteins"/>
    <property type="match status" value="1"/>
</dbReference>
<comment type="subunit">
    <text evidence="8">Homodimer.</text>
</comment>
<evidence type="ECO:0000256" key="9">
    <source>
        <dbReference type="RuleBase" id="RU000336"/>
    </source>
</evidence>
<comment type="catalytic activity">
    <reaction evidence="7 8 9">
        <text>tRNA(Lys) + L-lysine + ATP = L-lysyl-tRNA(Lys) + AMP + diphosphate</text>
        <dbReference type="Rhea" id="RHEA:20792"/>
        <dbReference type="Rhea" id="RHEA-COMP:9696"/>
        <dbReference type="Rhea" id="RHEA-COMP:9697"/>
        <dbReference type="ChEBI" id="CHEBI:30616"/>
        <dbReference type="ChEBI" id="CHEBI:32551"/>
        <dbReference type="ChEBI" id="CHEBI:33019"/>
        <dbReference type="ChEBI" id="CHEBI:78442"/>
        <dbReference type="ChEBI" id="CHEBI:78529"/>
        <dbReference type="ChEBI" id="CHEBI:456215"/>
        <dbReference type="EC" id="6.1.1.6"/>
    </reaction>
</comment>
<evidence type="ECO:0000256" key="5">
    <source>
        <dbReference type="ARBA" id="ARBA00022840"/>
    </source>
</evidence>
<dbReference type="HAMAP" id="MF_00252">
    <property type="entry name" value="Lys_tRNA_synth_class2"/>
    <property type="match status" value="1"/>
</dbReference>
<dbReference type="InterPro" id="IPR006195">
    <property type="entry name" value="aa-tRNA-synth_II"/>
</dbReference>
<dbReference type="PRINTS" id="PR00982">
    <property type="entry name" value="TRNASYNTHLYS"/>
</dbReference>
<dbReference type="GO" id="GO:0000287">
    <property type="term" value="F:magnesium ion binding"/>
    <property type="evidence" value="ECO:0007669"/>
    <property type="project" value="UniProtKB-UniRule"/>
</dbReference>
<evidence type="ECO:0000256" key="4">
    <source>
        <dbReference type="ARBA" id="ARBA00022741"/>
    </source>
</evidence>
<keyword evidence="6 8" id="KW-0030">Aminoacyl-tRNA synthetase</keyword>
<evidence type="ECO:0000256" key="1">
    <source>
        <dbReference type="ARBA" id="ARBA00008226"/>
    </source>
</evidence>
<dbReference type="PANTHER" id="PTHR42918:SF15">
    <property type="entry name" value="LYSINE--TRNA LIGASE, CHLOROPLASTIC_MITOCHONDRIAL"/>
    <property type="match status" value="1"/>
</dbReference>
<comment type="cofactor">
    <cofactor evidence="8 9">
        <name>Mg(2+)</name>
        <dbReference type="ChEBI" id="CHEBI:18420"/>
    </cofactor>
    <text evidence="8 9">Binds 3 Mg(2+) ions per subunit.</text>
</comment>
<evidence type="ECO:0000256" key="6">
    <source>
        <dbReference type="ARBA" id="ARBA00023146"/>
    </source>
</evidence>
<evidence type="ECO:0000256" key="2">
    <source>
        <dbReference type="ARBA" id="ARBA00022598"/>
    </source>
</evidence>
<evidence type="ECO:0000256" key="3">
    <source>
        <dbReference type="ARBA" id="ARBA00022723"/>
    </source>
</evidence>
<dbReference type="OrthoDB" id="9801152at2"/>
<keyword evidence="12" id="KW-1185">Reference proteome</keyword>
<name>A0A3D8IS87_9HELI</name>
<sequence length="506" mass="58224">MFSNFYIQQRLKKSSLLREMGSNPYKTNAKRTITNKEFLQKYNFLHNQESNAQDSQSRETIVGRVRFMRLMGKACFIKIQDQSATLQAYVSKNELGDRFEEVKKILEVGDIVSITGFAFVTKTGELSIHALEFEILSKAIVPLPEKFHGLSDVELRYRQRYVDLIVNAEVRKAFILRSKIIACIRDFFDSKGFLEVETPMLHPIPGGANAKPFVTHHNALGVERYLRIAPELYLKRLIVGGFEAIYEINRNFRNEGIDATHNPEFSSIEFYWAYHTFEDLMVLTRELFSFLFEKLDLSPKLPWGEYEIDFSQWQNIGYKESLSQIGGIDSEIVHDKAKLEAFLRTNGVKLESNLSYGKLLDEAFSEFVEPKLINPTFITNYPIELSPLARRSETQSDIAERFELFIGGKEIANGFNELNDPLDQKERFEEQVRQKDAGDEEAQYMDEDFVWALGYGMPPTAGEGIGIDRLVMLLTNQRSIKDVILFPALKPSKVNYDILLEDTKDS</sequence>
<dbReference type="Pfam" id="PF01336">
    <property type="entry name" value="tRNA_anti-codon"/>
    <property type="match status" value="1"/>
</dbReference>
<dbReference type="GO" id="GO:0000049">
    <property type="term" value="F:tRNA binding"/>
    <property type="evidence" value="ECO:0007669"/>
    <property type="project" value="TreeGrafter"/>
</dbReference>
<keyword evidence="2 8" id="KW-0436">Ligase</keyword>
<dbReference type="CDD" id="cd00775">
    <property type="entry name" value="LysRS_core"/>
    <property type="match status" value="1"/>
</dbReference>
<comment type="similarity">
    <text evidence="1 8">Belongs to the class-II aminoacyl-tRNA synthetase family.</text>
</comment>
<keyword evidence="5 8" id="KW-0067">ATP-binding</keyword>
<dbReference type="SUPFAM" id="SSF55681">
    <property type="entry name" value="Class II aaRS and biotin synthetases"/>
    <property type="match status" value="1"/>
</dbReference>
<dbReference type="NCBIfam" id="TIGR00499">
    <property type="entry name" value="lysS_bact"/>
    <property type="match status" value="1"/>
</dbReference>
<accession>A0A3D8IS87</accession>
<feature type="binding site" evidence="8">
    <location>
        <position position="403"/>
    </location>
    <ligand>
        <name>Mg(2+)</name>
        <dbReference type="ChEBI" id="CHEBI:18420"/>
        <label>1</label>
    </ligand>
</feature>
<dbReference type="PROSITE" id="PS50862">
    <property type="entry name" value="AA_TRNA_LIGASE_II"/>
    <property type="match status" value="1"/>
</dbReference>
<dbReference type="Pfam" id="PF00152">
    <property type="entry name" value="tRNA-synt_2"/>
    <property type="match status" value="1"/>
</dbReference>
<comment type="subcellular location">
    <subcellularLocation>
        <location evidence="8">Cytoplasm</location>
    </subcellularLocation>
</comment>
<dbReference type="InterPro" id="IPR004365">
    <property type="entry name" value="NA-bd_OB_tRNA"/>
</dbReference>
<dbReference type="PANTHER" id="PTHR42918">
    <property type="entry name" value="LYSYL-TRNA SYNTHETASE"/>
    <property type="match status" value="1"/>
</dbReference>
<evidence type="ECO:0000259" key="10">
    <source>
        <dbReference type="PROSITE" id="PS50862"/>
    </source>
</evidence>
<dbReference type="SUPFAM" id="SSF50249">
    <property type="entry name" value="Nucleic acid-binding proteins"/>
    <property type="match status" value="1"/>
</dbReference>
<dbReference type="RefSeq" id="WP_115570668.1">
    <property type="nucleotide sequence ID" value="NZ_NXLT01000002.1"/>
</dbReference>
<feature type="domain" description="Aminoacyl-transfer RNA synthetases class-II family profile" evidence="10">
    <location>
        <begin position="174"/>
        <end position="491"/>
    </location>
</feature>
<evidence type="ECO:0000313" key="11">
    <source>
        <dbReference type="EMBL" id="RDU67850.1"/>
    </source>
</evidence>
<proteinExistence type="inferred from homology"/>
<feature type="binding site" evidence="8">
    <location>
        <position position="410"/>
    </location>
    <ligand>
        <name>Mg(2+)</name>
        <dbReference type="ChEBI" id="CHEBI:18420"/>
        <label>1</label>
    </ligand>
</feature>
<dbReference type="GO" id="GO:0004824">
    <property type="term" value="F:lysine-tRNA ligase activity"/>
    <property type="evidence" value="ECO:0007669"/>
    <property type="project" value="UniProtKB-UniRule"/>
</dbReference>
<dbReference type="InterPro" id="IPR045864">
    <property type="entry name" value="aa-tRNA-synth_II/BPL/LPL"/>
</dbReference>
<keyword evidence="8" id="KW-0648">Protein biosynthesis</keyword>
<dbReference type="NCBIfam" id="NF001756">
    <property type="entry name" value="PRK00484.1"/>
    <property type="match status" value="1"/>
</dbReference>
<dbReference type="InterPro" id="IPR012340">
    <property type="entry name" value="NA-bd_OB-fold"/>
</dbReference>
<comment type="caution">
    <text evidence="11">The sequence shown here is derived from an EMBL/GenBank/DDBJ whole genome shotgun (WGS) entry which is preliminary data.</text>
</comment>
<dbReference type="InterPro" id="IPR044136">
    <property type="entry name" value="Lys-tRNA-ligase_II_N"/>
</dbReference>
<dbReference type="InterPro" id="IPR018149">
    <property type="entry name" value="Lys-tRNA-synth_II_C"/>
</dbReference>